<dbReference type="GO" id="GO:0052170">
    <property type="term" value="P:symbiont-mediated suppression of host innate immune response"/>
    <property type="evidence" value="ECO:0007669"/>
    <property type="project" value="UniProtKB-KW"/>
</dbReference>
<dbReference type="Gene3D" id="3.30.160.330">
    <property type="match status" value="1"/>
</dbReference>
<dbReference type="Pfam" id="PF00527">
    <property type="entry name" value="E7"/>
    <property type="match status" value="1"/>
</dbReference>
<dbReference type="GO" id="GO:0042025">
    <property type="term" value="C:host cell nucleus"/>
    <property type="evidence" value="ECO:0007669"/>
    <property type="project" value="UniProtKB-SubCell"/>
</dbReference>
<dbReference type="InterPro" id="IPR000148">
    <property type="entry name" value="Papilloma_E7"/>
</dbReference>
<dbReference type="GO" id="GO:0030430">
    <property type="term" value="C:host cell cytoplasm"/>
    <property type="evidence" value="ECO:0007669"/>
    <property type="project" value="UniProtKB-SubCell"/>
</dbReference>
<dbReference type="GO" id="GO:0019904">
    <property type="term" value="F:protein domain specific binding"/>
    <property type="evidence" value="ECO:0007669"/>
    <property type="project" value="UniProtKB-UniRule"/>
</dbReference>
<evidence type="ECO:0000256" key="17">
    <source>
        <dbReference type="ARBA" id="ARBA00023309"/>
    </source>
</evidence>
<accession>A0A1L6KTE6</accession>
<dbReference type="GO" id="GO:0008270">
    <property type="term" value="F:zinc ion binding"/>
    <property type="evidence" value="ECO:0007669"/>
    <property type="project" value="UniProtKB-KW"/>
</dbReference>
<dbReference type="Proteomes" id="UP000246978">
    <property type="component" value="Segment"/>
</dbReference>
<feature type="zinc finger region" evidence="18">
    <location>
        <begin position="47"/>
        <end position="83"/>
    </location>
</feature>
<evidence type="ECO:0000256" key="13">
    <source>
        <dbReference type="ARBA" id="ARBA00023163"/>
    </source>
</evidence>
<keyword evidence="2 18" id="KW-0244">Early protein</keyword>
<dbReference type="HAMAP" id="MF_04004">
    <property type="entry name" value="PPV_E7"/>
    <property type="match status" value="1"/>
</dbReference>
<comment type="function">
    <text evidence="19">E7 protein has both transforming and trans-activating activities.</text>
</comment>
<name>A0A1L6KTE6_9PAPI</name>
<keyword evidence="15" id="KW-0922">Interferon antiviral system evasion</keyword>
<feature type="short sequence motif" description="Nuclear export signal" evidence="18">
    <location>
        <begin position="65"/>
        <end position="73"/>
    </location>
</feature>
<dbReference type="GO" id="GO:0006351">
    <property type="term" value="P:DNA-templated transcription"/>
    <property type="evidence" value="ECO:0007669"/>
    <property type="project" value="UniProtKB-UniRule"/>
</dbReference>
<proteinExistence type="inferred from homology"/>
<keyword evidence="16 18" id="KW-0899">Viral immunoevasion</keyword>
<evidence type="ECO:0000256" key="11">
    <source>
        <dbReference type="ARBA" id="ARBA00023125"/>
    </source>
</evidence>
<evidence type="ECO:0000256" key="8">
    <source>
        <dbReference type="ARBA" id="ARBA00022830"/>
    </source>
</evidence>
<evidence type="ECO:0000256" key="10">
    <source>
        <dbReference type="ARBA" id="ARBA00023015"/>
    </source>
</evidence>
<keyword evidence="3 18" id="KW-1048">Host nucleus</keyword>
<dbReference type="GO" id="GO:0003677">
    <property type="term" value="F:DNA binding"/>
    <property type="evidence" value="ECO:0007669"/>
    <property type="project" value="UniProtKB-UniRule"/>
</dbReference>
<evidence type="ECO:0000256" key="5">
    <source>
        <dbReference type="ARBA" id="ARBA00022632"/>
    </source>
</evidence>
<comment type="PTM">
    <text evidence="18">Highly phosphorylated.</text>
</comment>
<keyword evidence="13 18" id="KW-0804">Transcription</keyword>
<evidence type="ECO:0000256" key="16">
    <source>
        <dbReference type="ARBA" id="ARBA00023280"/>
    </source>
</evidence>
<keyword evidence="17 18" id="KW-1078">G1/S host cell cycle checkpoint dysregulation by virus</keyword>
<keyword evidence="12 18" id="KW-0010">Activator</keyword>
<keyword evidence="9 18" id="KW-0862">Zinc</keyword>
<dbReference type="EMBL" id="KX098515">
    <property type="protein sequence ID" value="APR72338.1"/>
    <property type="molecule type" value="Genomic_DNA"/>
</dbReference>
<evidence type="ECO:0000256" key="19">
    <source>
        <dbReference type="PIRNR" id="PIRNR003407"/>
    </source>
</evidence>
<evidence type="ECO:0000256" key="6">
    <source>
        <dbReference type="ARBA" id="ARBA00022723"/>
    </source>
</evidence>
<dbReference type="GO" id="GO:0039645">
    <property type="term" value="P:symbiont-mediated perturbation of host cell cycle G1/S transition checkpoint"/>
    <property type="evidence" value="ECO:0007669"/>
    <property type="project" value="UniProtKB-UniRule"/>
</dbReference>
<comment type="function">
    <text evidence="18">Plays a role in viral genome replication by driving entry of quiescent cells into the cell cycle. Stimulation of progression from G1 to S phase allows the virus to efficiently use the cellular DNA replicating machinery to achieve viral genome replication. E7 protein has both transforming and trans-activating activities. Induces the disassembly of the E2F1 transcription factor from RB1, with subsequent transcriptional activation of E2F1-regulated S-phase genes. Interferes with host histone deacetylation mediated by HDAC1 and HDAC2, leading to transcription activation. Plays also a role in the inhibition of both antiviral and antiproliferative functions of host interferon alpha. Interaction with host TMEM173/STING impairs the ability of TMEM173/STING to sense cytosolic DNA and promote the production of type I interferon (IFN-alpha and IFN-beta).</text>
</comment>
<evidence type="ECO:0000256" key="14">
    <source>
        <dbReference type="ARBA" id="ARBA00023200"/>
    </source>
</evidence>
<organism evidence="20 21">
    <name type="scientific">Bos taurus papillomavirus 23</name>
    <dbReference type="NCBI Taxonomy" id="2758958"/>
    <lineage>
        <taxon>Viruses</taxon>
        <taxon>Monodnaviria</taxon>
        <taxon>Shotokuvirae</taxon>
        <taxon>Cossaviricota</taxon>
        <taxon>Papovaviricetes</taxon>
        <taxon>Zurhausenvirales</taxon>
        <taxon>Papillomaviridae</taxon>
        <taxon>Firstpapillomavirinae</taxon>
        <taxon>Xipapillomavirus</taxon>
        <taxon>Xipapillomavirus 1</taxon>
    </lineage>
</organism>
<dbReference type="PIRSF" id="PIRSF003407">
    <property type="entry name" value="Papvi_E7"/>
    <property type="match status" value="1"/>
</dbReference>
<sequence length="98" mass="10813">MKGQDVTLQGIAVELKEVVSPINLACDEEIETEEVDGPAPYAVEAVCYVCEQPLRLALVADSEGILQFHHLLLENLNLLCASCSREVFCNRRPQRNGS</sequence>
<protein>
    <recommendedName>
        <fullName evidence="18 19">Protein E7</fullName>
    </recommendedName>
</protein>
<keyword evidence="1 18" id="KW-1121">Modulation of host cell cycle by virus</keyword>
<reference evidence="20 21" key="1">
    <citation type="submission" date="2016-04" db="EMBL/GenBank/DDBJ databases">
        <title>Novel Bovine Papillomavirus Type Discovery Using Rolling Circle Amplification Coupled to Next Generation Sequencing.</title>
        <authorList>
            <person name="da Silva F.R.C."/>
            <person name="Cibulski S.P."/>
            <person name="Daudt C."/>
            <person name="Weber M.N."/>
            <person name="Guimaraes L.L.B."/>
            <person name="Streck A.F."/>
            <person name="Mayer F.Q."/>
            <person name="Roehe P.M."/>
            <person name="Canal C.W."/>
        </authorList>
    </citation>
    <scope>NUCLEOTIDE SEQUENCE [LARGE SCALE GENOMIC DNA]</scope>
    <source>
        <strain evidence="20">04AC14</strain>
    </source>
</reference>
<keyword evidence="8 18" id="KW-1114">Inhibition of host interferon signaling pathway by virus</keyword>
<dbReference type="SUPFAM" id="SSF161234">
    <property type="entry name" value="E7 C-terminal domain-like"/>
    <property type="match status" value="1"/>
</dbReference>
<evidence type="ECO:0000256" key="9">
    <source>
        <dbReference type="ARBA" id="ARBA00022833"/>
    </source>
</evidence>
<keyword evidence="6 18" id="KW-0479">Metal-binding</keyword>
<keyword evidence="5 18" id="KW-1090">Inhibition of host innate immune response by virus</keyword>
<evidence type="ECO:0000256" key="18">
    <source>
        <dbReference type="HAMAP-Rule" id="MF_04004"/>
    </source>
</evidence>
<evidence type="ECO:0000256" key="15">
    <source>
        <dbReference type="ARBA" id="ARBA00023258"/>
    </source>
</evidence>
<gene>
    <name evidence="18 20" type="primary">E7</name>
</gene>
<keyword evidence="7 18" id="KW-0863">Zinc-finger</keyword>
<evidence type="ECO:0000256" key="7">
    <source>
        <dbReference type="ARBA" id="ARBA00022771"/>
    </source>
</evidence>
<evidence type="ECO:0000313" key="21">
    <source>
        <dbReference type="Proteomes" id="UP000246978"/>
    </source>
</evidence>
<keyword evidence="14 18" id="KW-1035">Host cytoplasm</keyword>
<keyword evidence="10 18" id="KW-0805">Transcription regulation</keyword>
<evidence type="ECO:0000313" key="20">
    <source>
        <dbReference type="EMBL" id="APR72338.1"/>
    </source>
</evidence>
<comment type="domain">
    <text evidence="18">The E7 terminal domain is an intrinsically disordered domain, whose flexibility and conformational transitions confer target adaptability to the oncoprotein. It allows adaptation to a variety of protein targets and exposes the PEST degradation sequence that regulates its turnover in the cell.</text>
</comment>
<dbReference type="GO" id="GO:0039502">
    <property type="term" value="P:symbiont-mediated suppression of host type I interferon-mediated signaling pathway"/>
    <property type="evidence" value="ECO:0007669"/>
    <property type="project" value="UniProtKB-UniRule"/>
</dbReference>
<evidence type="ECO:0000256" key="3">
    <source>
        <dbReference type="ARBA" id="ARBA00022562"/>
    </source>
</evidence>
<evidence type="ECO:0000256" key="12">
    <source>
        <dbReference type="ARBA" id="ARBA00023159"/>
    </source>
</evidence>
<comment type="subcellular location">
    <subcellularLocation>
        <location evidence="18">Host cytoplasm</location>
    </subcellularLocation>
    <subcellularLocation>
        <location evidence="18">Host nucleus</location>
    </subcellularLocation>
    <text evidence="18">Predominantly found in the host nucleus.</text>
</comment>
<evidence type="ECO:0000256" key="1">
    <source>
        <dbReference type="ARBA" id="ARBA00022504"/>
    </source>
</evidence>
<keyword evidence="11 18" id="KW-0238">DNA-binding</keyword>
<evidence type="ECO:0000256" key="4">
    <source>
        <dbReference type="ARBA" id="ARBA00022581"/>
    </source>
</evidence>
<comment type="subunit">
    <text evidence="18">Homodimer. Homooligomer. Interacts with host RB1; this interaction induces dissociation of RB1-E2F1 complex thereby disrupting RB1 activity. Interacts with host EP300; this interaction represses EP300 transcriptional activity. Interacts with protein E2; this interaction inhibits E7 oncogenic activity. Interacts with host TMEM173/STING; this interaction impairs the ability of TMEM173/STING to sense cytosolic DNA and promote the production of type I interferon (IFN-alpha and IFN-beta).</text>
</comment>
<dbReference type="GO" id="GO:0003700">
    <property type="term" value="F:DNA-binding transcription factor activity"/>
    <property type="evidence" value="ECO:0007669"/>
    <property type="project" value="UniProtKB-UniRule"/>
</dbReference>
<comment type="caution">
    <text evidence="18">Lacks conserved residue(s) required for the propagation of feature annotation.</text>
</comment>
<keyword evidence="4 18" id="KW-0945">Host-virus interaction</keyword>
<comment type="similarity">
    <text evidence="18 19">Belongs to the papillomaviridae E7 protein family.</text>
</comment>
<feature type="short sequence motif" description="LXCXE motif; interaction with host RB1 and TMEM173/STING" evidence="18">
    <location>
        <begin position="24"/>
        <end position="28"/>
    </location>
</feature>
<evidence type="ECO:0000256" key="2">
    <source>
        <dbReference type="ARBA" id="ARBA00022518"/>
    </source>
</evidence>